<comment type="pathway">
    <text evidence="2 10">Glycolipid biosynthesis; glycosylphosphatidylinositol-anchor biosynthesis.</text>
</comment>
<feature type="transmembrane region" description="Helical" evidence="10">
    <location>
        <begin position="220"/>
        <end position="241"/>
    </location>
</feature>
<dbReference type="InterPro" id="IPR013233">
    <property type="entry name" value="PIG-X/PBN1"/>
</dbReference>
<name>A0ABM1E895_PRICU</name>
<keyword evidence="7 10" id="KW-1133">Transmembrane helix</keyword>
<proteinExistence type="inferred from homology"/>
<organism evidence="11 14">
    <name type="scientific">Priapulus caudatus</name>
    <name type="common">Priapulid worm</name>
    <dbReference type="NCBI Taxonomy" id="37621"/>
    <lineage>
        <taxon>Eukaryota</taxon>
        <taxon>Metazoa</taxon>
        <taxon>Ecdysozoa</taxon>
        <taxon>Scalidophora</taxon>
        <taxon>Priapulida</taxon>
        <taxon>Priapulimorpha</taxon>
        <taxon>Priapulimorphida</taxon>
        <taxon>Priapulidae</taxon>
        <taxon>Priapulus</taxon>
    </lineage>
</organism>
<dbReference type="InterPro" id="IPR040039">
    <property type="entry name" value="PIGX"/>
</dbReference>
<evidence type="ECO:0000256" key="8">
    <source>
        <dbReference type="ARBA" id="ARBA00023136"/>
    </source>
</evidence>
<evidence type="ECO:0000313" key="11">
    <source>
        <dbReference type="Proteomes" id="UP000695022"/>
    </source>
</evidence>
<protein>
    <recommendedName>
        <fullName evidence="10">Phosphatidylinositol-glycan biosynthesis class X protein</fullName>
    </recommendedName>
</protein>
<comment type="subcellular location">
    <subcellularLocation>
        <location evidence="1 10">Endoplasmic reticulum membrane</location>
        <topology evidence="1 10">Single-pass membrane protein</topology>
    </subcellularLocation>
</comment>
<dbReference type="RefSeq" id="XP_014668415.1">
    <property type="nucleotide sequence ID" value="XM_014812929.1"/>
</dbReference>
<dbReference type="RefSeq" id="XP_014668413.1">
    <property type="nucleotide sequence ID" value="XM_014812927.1"/>
</dbReference>
<keyword evidence="6 10" id="KW-0256">Endoplasmic reticulum</keyword>
<sequence>MSWTLFLWHVLFHIYILIWQSALTIQSDVCLQAADADVYLDRYLNKAGFHRDLQTKVSVRGIDGKQQCRLLLIETIPSGVYVDLYQVAAMQTQGGPEVYSSQTIDVEAPEYLSTQHTLHVFANFNSSYTGELTADVTLPIHGRYHRADTLQFIEVVIKHPQLLIYCAKFGSLGCTGNNVVKAPCDSTSKSTCNWLPVLYKANKRNLSMFVPVGQVQHRTMVAVVTVCVTSMGCLLVLMVMWRKRCRRKLD</sequence>
<comment type="similarity">
    <text evidence="3 10">Belongs to the PIGX family.</text>
</comment>
<gene>
    <name evidence="12 13 14" type="primary">LOC106809738</name>
</gene>
<evidence type="ECO:0000256" key="10">
    <source>
        <dbReference type="RuleBase" id="RU366056"/>
    </source>
</evidence>
<feature type="signal peptide" evidence="10">
    <location>
        <begin position="1"/>
        <end position="24"/>
    </location>
</feature>
<reference evidence="12 13" key="1">
    <citation type="submission" date="2025-05" db="UniProtKB">
        <authorList>
            <consortium name="RefSeq"/>
        </authorList>
    </citation>
    <scope>IDENTIFICATION</scope>
</reference>
<evidence type="ECO:0000313" key="14">
    <source>
        <dbReference type="RefSeq" id="XP_014668416.1"/>
    </source>
</evidence>
<evidence type="ECO:0000256" key="3">
    <source>
        <dbReference type="ARBA" id="ARBA00010345"/>
    </source>
</evidence>
<dbReference type="SMART" id="SM00780">
    <property type="entry name" value="PIG-X"/>
    <property type="match status" value="1"/>
</dbReference>
<accession>A0ABM1E895</accession>
<dbReference type="GeneID" id="106809738"/>
<dbReference type="PANTHER" id="PTHR28650:SF1">
    <property type="entry name" value="PHOSPHATIDYLINOSITOL-GLYCAN BIOSYNTHESIS CLASS X PROTEIN"/>
    <property type="match status" value="1"/>
</dbReference>
<evidence type="ECO:0000256" key="6">
    <source>
        <dbReference type="ARBA" id="ARBA00022824"/>
    </source>
</evidence>
<keyword evidence="4 10" id="KW-0337">GPI-anchor biosynthesis</keyword>
<keyword evidence="9" id="KW-0325">Glycoprotein</keyword>
<comment type="function">
    <text evidence="10">Stabilizing subunit of the glycosylphosphatidylinositol-mannosyltransferase I complex which catalyzes the transfer of the first mannose, via an alpha-1,4 bond from a dolichol-phosphate-mannose (Dol-P-Man) to the glucosaminyl acyl phosphatidylinositol (GlcN-(acyl)PI) intermediate to generate alpha-D-Man-(1-&gt;4)-alpha-D-GlcN-(1-&gt;6)-(1-radyl,2-acyl-sn-glycero-3-phospho)-2-acyl-inositol and participates in the sixth step of the glycosylphosphatidylinositol-anchor biosynthesis. Probably acts by stabilizing the mannosyltransferase PIGM.</text>
</comment>
<dbReference type="PANTHER" id="PTHR28650">
    <property type="entry name" value="PHOSPHATIDYLINOSITOL-GLYCAN BIOSYNTHESIS CLASS X PROTEIN"/>
    <property type="match status" value="1"/>
</dbReference>
<keyword evidence="8 10" id="KW-0472">Membrane</keyword>
<evidence type="ECO:0000313" key="13">
    <source>
        <dbReference type="RefSeq" id="XP_014668415.1"/>
    </source>
</evidence>
<keyword evidence="11" id="KW-1185">Reference proteome</keyword>
<evidence type="ECO:0000256" key="2">
    <source>
        <dbReference type="ARBA" id="ARBA00004687"/>
    </source>
</evidence>
<keyword evidence="10" id="KW-0732">Signal</keyword>
<feature type="chain" id="PRO_5044948486" description="Phosphatidylinositol-glycan biosynthesis class X protein" evidence="10">
    <location>
        <begin position="25"/>
        <end position="250"/>
    </location>
</feature>
<evidence type="ECO:0000313" key="12">
    <source>
        <dbReference type="RefSeq" id="XP_014668413.1"/>
    </source>
</evidence>
<evidence type="ECO:0000256" key="7">
    <source>
        <dbReference type="ARBA" id="ARBA00022989"/>
    </source>
</evidence>
<keyword evidence="5 10" id="KW-0812">Transmembrane</keyword>
<evidence type="ECO:0000256" key="1">
    <source>
        <dbReference type="ARBA" id="ARBA00004389"/>
    </source>
</evidence>
<evidence type="ECO:0000256" key="5">
    <source>
        <dbReference type="ARBA" id="ARBA00022692"/>
    </source>
</evidence>
<dbReference type="Pfam" id="PF08320">
    <property type="entry name" value="PIG-X"/>
    <property type="match status" value="1"/>
</dbReference>
<dbReference type="Proteomes" id="UP000695022">
    <property type="component" value="Unplaced"/>
</dbReference>
<evidence type="ECO:0000256" key="9">
    <source>
        <dbReference type="ARBA" id="ARBA00023180"/>
    </source>
</evidence>
<evidence type="ECO:0000256" key="4">
    <source>
        <dbReference type="ARBA" id="ARBA00022502"/>
    </source>
</evidence>
<dbReference type="RefSeq" id="XP_014668416.1">
    <property type="nucleotide sequence ID" value="XM_014812930.1"/>
</dbReference>